<dbReference type="EMBL" id="ML119647">
    <property type="protein sequence ID" value="RPA87383.1"/>
    <property type="molecule type" value="Genomic_DNA"/>
</dbReference>
<dbReference type="Pfam" id="PF20684">
    <property type="entry name" value="Fung_rhodopsin"/>
    <property type="match status" value="1"/>
</dbReference>
<feature type="region of interest" description="Disordered" evidence="6">
    <location>
        <begin position="429"/>
        <end position="475"/>
    </location>
</feature>
<feature type="transmembrane region" description="Helical" evidence="7">
    <location>
        <begin position="20"/>
        <end position="41"/>
    </location>
</feature>
<dbReference type="OrthoDB" id="5398233at2759"/>
<feature type="compositionally biased region" description="Polar residues" evidence="6">
    <location>
        <begin position="387"/>
        <end position="398"/>
    </location>
</feature>
<evidence type="ECO:0000259" key="8">
    <source>
        <dbReference type="Pfam" id="PF20684"/>
    </source>
</evidence>
<reference evidence="9 10" key="1">
    <citation type="journal article" date="2018" name="Nat. Ecol. Evol.">
        <title>Pezizomycetes genomes reveal the molecular basis of ectomycorrhizal truffle lifestyle.</title>
        <authorList>
            <person name="Murat C."/>
            <person name="Payen T."/>
            <person name="Noel B."/>
            <person name="Kuo A."/>
            <person name="Morin E."/>
            <person name="Chen J."/>
            <person name="Kohler A."/>
            <person name="Krizsan K."/>
            <person name="Balestrini R."/>
            <person name="Da Silva C."/>
            <person name="Montanini B."/>
            <person name="Hainaut M."/>
            <person name="Levati E."/>
            <person name="Barry K.W."/>
            <person name="Belfiori B."/>
            <person name="Cichocki N."/>
            <person name="Clum A."/>
            <person name="Dockter R.B."/>
            <person name="Fauchery L."/>
            <person name="Guy J."/>
            <person name="Iotti M."/>
            <person name="Le Tacon F."/>
            <person name="Lindquist E.A."/>
            <person name="Lipzen A."/>
            <person name="Malagnac F."/>
            <person name="Mello A."/>
            <person name="Molinier V."/>
            <person name="Miyauchi S."/>
            <person name="Poulain J."/>
            <person name="Riccioni C."/>
            <person name="Rubini A."/>
            <person name="Sitrit Y."/>
            <person name="Splivallo R."/>
            <person name="Traeger S."/>
            <person name="Wang M."/>
            <person name="Zifcakova L."/>
            <person name="Wipf D."/>
            <person name="Zambonelli A."/>
            <person name="Paolocci F."/>
            <person name="Nowrousian M."/>
            <person name="Ottonello S."/>
            <person name="Baldrian P."/>
            <person name="Spatafora J.W."/>
            <person name="Henrissat B."/>
            <person name="Nagy L.G."/>
            <person name="Aury J.M."/>
            <person name="Wincker P."/>
            <person name="Grigoriev I.V."/>
            <person name="Bonfante P."/>
            <person name="Martin F.M."/>
        </authorList>
    </citation>
    <scope>NUCLEOTIDE SEQUENCE [LARGE SCALE GENOMIC DNA]</scope>
    <source>
        <strain evidence="9 10">RN42</strain>
    </source>
</reference>
<protein>
    <recommendedName>
        <fullName evidence="8">Rhodopsin domain-containing protein</fullName>
    </recommendedName>
</protein>
<keyword evidence="4 7" id="KW-0472">Membrane</keyword>
<evidence type="ECO:0000256" key="7">
    <source>
        <dbReference type="SAM" id="Phobius"/>
    </source>
</evidence>
<feature type="region of interest" description="Disordered" evidence="6">
    <location>
        <begin position="363"/>
        <end position="398"/>
    </location>
</feature>
<feature type="transmembrane region" description="Helical" evidence="7">
    <location>
        <begin position="53"/>
        <end position="74"/>
    </location>
</feature>
<keyword evidence="10" id="KW-1185">Reference proteome</keyword>
<evidence type="ECO:0000256" key="2">
    <source>
        <dbReference type="ARBA" id="ARBA00022692"/>
    </source>
</evidence>
<evidence type="ECO:0000256" key="1">
    <source>
        <dbReference type="ARBA" id="ARBA00004141"/>
    </source>
</evidence>
<feature type="transmembrane region" description="Helical" evidence="7">
    <location>
        <begin position="136"/>
        <end position="156"/>
    </location>
</feature>
<evidence type="ECO:0000313" key="10">
    <source>
        <dbReference type="Proteomes" id="UP000275078"/>
    </source>
</evidence>
<name>A0A3N4IMM9_ASCIM</name>
<dbReference type="InterPro" id="IPR049326">
    <property type="entry name" value="Rhodopsin_dom_fungi"/>
</dbReference>
<feature type="domain" description="Rhodopsin" evidence="8">
    <location>
        <begin position="35"/>
        <end position="245"/>
    </location>
</feature>
<dbReference type="PANTHER" id="PTHR33048:SF19">
    <property type="entry name" value="MEMBRANE PROTEIN PTH11-LIKE, PUTATIVE (AFU_ORTHOLOGUE AFUA_1G14080)-RELATED"/>
    <property type="match status" value="1"/>
</dbReference>
<evidence type="ECO:0000256" key="4">
    <source>
        <dbReference type="ARBA" id="ARBA00023136"/>
    </source>
</evidence>
<gene>
    <name evidence="9" type="ORF">BJ508DRAFT_301479</name>
</gene>
<dbReference type="PANTHER" id="PTHR33048">
    <property type="entry name" value="PTH11-LIKE INTEGRAL MEMBRANE PROTEIN (AFU_ORTHOLOGUE AFUA_5G11245)"/>
    <property type="match status" value="1"/>
</dbReference>
<feature type="transmembrane region" description="Helical" evidence="7">
    <location>
        <begin position="217"/>
        <end position="238"/>
    </location>
</feature>
<dbReference type="GO" id="GO:0016020">
    <property type="term" value="C:membrane"/>
    <property type="evidence" value="ECO:0007669"/>
    <property type="project" value="UniProtKB-SubCell"/>
</dbReference>
<accession>A0A3N4IMM9</accession>
<dbReference type="InterPro" id="IPR052337">
    <property type="entry name" value="SAT4-like"/>
</dbReference>
<evidence type="ECO:0000256" key="5">
    <source>
        <dbReference type="ARBA" id="ARBA00038359"/>
    </source>
</evidence>
<keyword evidence="2 7" id="KW-0812">Transmembrane</keyword>
<evidence type="ECO:0000313" key="9">
    <source>
        <dbReference type="EMBL" id="RPA87383.1"/>
    </source>
</evidence>
<evidence type="ECO:0000256" key="6">
    <source>
        <dbReference type="SAM" id="MobiDB-lite"/>
    </source>
</evidence>
<feature type="compositionally biased region" description="Low complexity" evidence="6">
    <location>
        <begin position="375"/>
        <end position="386"/>
    </location>
</feature>
<dbReference type="Proteomes" id="UP000275078">
    <property type="component" value="Unassembled WGS sequence"/>
</dbReference>
<feature type="compositionally biased region" description="Basic residues" evidence="6">
    <location>
        <begin position="464"/>
        <end position="475"/>
    </location>
</feature>
<organism evidence="9 10">
    <name type="scientific">Ascobolus immersus RN42</name>
    <dbReference type="NCBI Taxonomy" id="1160509"/>
    <lineage>
        <taxon>Eukaryota</taxon>
        <taxon>Fungi</taxon>
        <taxon>Dikarya</taxon>
        <taxon>Ascomycota</taxon>
        <taxon>Pezizomycotina</taxon>
        <taxon>Pezizomycetes</taxon>
        <taxon>Pezizales</taxon>
        <taxon>Ascobolaceae</taxon>
        <taxon>Ascobolus</taxon>
    </lineage>
</organism>
<dbReference type="AlphaFoldDB" id="A0A3N4IMM9"/>
<proteinExistence type="inferred from homology"/>
<comment type="similarity">
    <text evidence="5">Belongs to the SAT4 family.</text>
</comment>
<comment type="subcellular location">
    <subcellularLocation>
        <location evidence="1">Membrane</location>
        <topology evidence="1">Multi-pass membrane protein</topology>
    </subcellularLocation>
</comment>
<feature type="transmembrane region" description="Helical" evidence="7">
    <location>
        <begin position="94"/>
        <end position="115"/>
    </location>
</feature>
<sequence length="475" mass="53072">MGLDGFPEARTLDLERPTRTVAIWCCTCALLTMLLRLFGKLVRINKWEGDDRYMAASIAPLAAWMALTCYILKLGTNNVDYTGLTEEDIQNRELGSKLTFAARFVYIIFIWTQKVSIQSFYRRMISSFWEEWHKKALDWICVILGVTFVATCLGLFGECVPIQQNWQVIPAPPVVCRQAIPYLVMEVAFSSMLDVLLAIYTYPIILGSAMTWYRKSYLLGVFSLNLLPPMVSLAKIPALQFTSGSPQRRVLLAAIHILLQCSVANAVVLMSFTRGTAPKKKRKYRAISDPEAALPASATMQQTRPPLWAHYDISADNSGKNTPREITDRLVHRDSLSLSPDDTNINVKHPSSNLSLQISYDLPFTPLSPPPPVSPRSTVPPTSSRRQSATNIPPSYISSFMPAPSMSLKPYAYNPEPFDERKVNFFDLGGLTEGSATDGNSRKRDSGEGTNGDSDNGNLTPGRKDRRFSFRKYSS</sequence>
<dbReference type="STRING" id="1160509.A0A3N4IMM9"/>
<evidence type="ECO:0000256" key="3">
    <source>
        <dbReference type="ARBA" id="ARBA00022989"/>
    </source>
</evidence>
<feature type="transmembrane region" description="Helical" evidence="7">
    <location>
        <begin position="250"/>
        <end position="273"/>
    </location>
</feature>
<keyword evidence="3 7" id="KW-1133">Transmembrane helix</keyword>
<feature type="transmembrane region" description="Helical" evidence="7">
    <location>
        <begin position="180"/>
        <end position="205"/>
    </location>
</feature>